<gene>
    <name evidence="4" type="ORF">CAN33_003080</name>
</gene>
<feature type="repeat" description="ANK" evidence="3">
    <location>
        <begin position="288"/>
        <end position="311"/>
    </location>
</feature>
<proteinExistence type="predicted"/>
<evidence type="ECO:0000313" key="4">
    <source>
        <dbReference type="EMBL" id="TPR04027.1"/>
    </source>
</evidence>
<keyword evidence="1" id="KW-0677">Repeat</keyword>
<dbReference type="PANTHER" id="PTHR24173:SF74">
    <property type="entry name" value="ANKYRIN REPEAT DOMAIN-CONTAINING PROTEIN 16"/>
    <property type="match status" value="1"/>
</dbReference>
<dbReference type="PROSITE" id="PS50297">
    <property type="entry name" value="ANK_REP_REGION"/>
    <property type="match status" value="5"/>
</dbReference>
<feature type="repeat" description="ANK" evidence="3">
    <location>
        <begin position="186"/>
        <end position="209"/>
    </location>
</feature>
<name>A0A254U3E0_ASPNG</name>
<comment type="caution">
    <text evidence="4">The sequence shown here is derived from an EMBL/GenBank/DDBJ whole genome shotgun (WGS) entry which is preliminary data.</text>
</comment>
<dbReference type="AlphaFoldDB" id="A0A254U3E0"/>
<sequence>MGQDHCDHDPMQTSFTTDVCSHLAAYEDHRAAATQPSQDNDADIDAGLGYNLMYLLYWALSGDQLRATEGLSEGLEIDIDCCDRFGYAPLTLAAYRGSCHVARNLLASEAEFNAQDTNGLTALHIAACEGDMLVVELLLQHPEVDVNAQDTDGLTALHIAAGEGHMPVVELLLQHPRVDVNVQDTDGLTALHIAAGEGHMPVVELLLQHPRVDVNVQDTDGLTALHIAAGEEYSPIVELLLQKPKLDVNTQDIEGLAALHDAAYEGRLLSLKLLLQHTGIIVNKQDKCGLTALHKAANKGHLPTVELLLQHPEMDVNVRDTRGRTPLWWVVVHQPEVASRLLDDTRIAVNIMDGQGSSYLHLAVQTSNNSLVNKLLARYDIDPNLEDESGRTALSYAKENGDISIWCCLLGDPRLNTNNNCDHVPSRLIQCQRHRINAPGRKKKKILGLLVTPYLFIVIRRLCSRFCILE</sequence>
<dbReference type="VEuPathDB" id="FungiDB:ASPNIDRAFT2_1071046"/>
<organism evidence="4 5">
    <name type="scientific">Aspergillus niger</name>
    <dbReference type="NCBI Taxonomy" id="5061"/>
    <lineage>
        <taxon>Eukaryota</taxon>
        <taxon>Fungi</taxon>
        <taxon>Dikarya</taxon>
        <taxon>Ascomycota</taxon>
        <taxon>Pezizomycotina</taxon>
        <taxon>Eurotiomycetes</taxon>
        <taxon>Eurotiomycetidae</taxon>
        <taxon>Eurotiales</taxon>
        <taxon>Aspergillaceae</taxon>
        <taxon>Aspergillus</taxon>
        <taxon>Aspergillus subgen. Circumdati</taxon>
    </lineage>
</organism>
<dbReference type="InterPro" id="IPR002110">
    <property type="entry name" value="Ankyrin_rpt"/>
</dbReference>
<dbReference type="PROSITE" id="PS50088">
    <property type="entry name" value="ANK_REPEAT"/>
    <property type="match status" value="7"/>
</dbReference>
<dbReference type="VEuPathDB" id="FungiDB:ATCC64974_111760"/>
<evidence type="ECO:0000313" key="5">
    <source>
        <dbReference type="Proteomes" id="UP000197666"/>
    </source>
</evidence>
<feature type="repeat" description="ANK" evidence="3">
    <location>
        <begin position="118"/>
        <end position="141"/>
    </location>
</feature>
<protein>
    <submittedName>
        <fullName evidence="4">Putative integral membrane protein</fullName>
    </submittedName>
</protein>
<reference evidence="5" key="1">
    <citation type="submission" date="2018-10" db="EMBL/GenBank/DDBJ databases">
        <title>FDA dAtabase for Regulatory Grade micrObial Sequences (FDA-ARGOS): Supporting development and validation of Infectious Disease Dx tests.</title>
        <authorList>
            <person name="Kerrigan L."/>
            <person name="Tallon L."/>
            <person name="Sadzewicz L."/>
            <person name="Sengamalay N."/>
            <person name="Ott S."/>
            <person name="Godinez A."/>
            <person name="Nagaraj S."/>
            <person name="Vavikolanu K."/>
            <person name="Nadendla S."/>
            <person name="George J."/>
            <person name="Sichtig H."/>
        </authorList>
    </citation>
    <scope>NUCLEOTIDE SEQUENCE [LARGE SCALE GENOMIC DNA]</scope>
    <source>
        <strain evidence="5">FDAARGOS_311</strain>
    </source>
</reference>
<keyword evidence="2 3" id="KW-0040">ANK repeat</keyword>
<feature type="repeat" description="ANK" evidence="3">
    <location>
        <begin position="152"/>
        <end position="175"/>
    </location>
</feature>
<dbReference type="Pfam" id="PF13637">
    <property type="entry name" value="Ank_4"/>
    <property type="match status" value="1"/>
</dbReference>
<accession>A0A254U3E0</accession>
<dbReference type="VEuPathDB" id="FungiDB:An04g07710"/>
<evidence type="ECO:0000256" key="2">
    <source>
        <dbReference type="ARBA" id="ARBA00023043"/>
    </source>
</evidence>
<evidence type="ECO:0000256" key="3">
    <source>
        <dbReference type="PROSITE-ProRule" id="PRU00023"/>
    </source>
</evidence>
<dbReference type="SMART" id="SM00248">
    <property type="entry name" value="ANK"/>
    <property type="match status" value="10"/>
</dbReference>
<dbReference type="InterPro" id="IPR036770">
    <property type="entry name" value="Ankyrin_rpt-contain_sf"/>
</dbReference>
<dbReference type="Gene3D" id="1.25.40.20">
    <property type="entry name" value="Ankyrin repeat-containing domain"/>
    <property type="match status" value="3"/>
</dbReference>
<dbReference type="Proteomes" id="UP000197666">
    <property type="component" value="Unassembled WGS sequence"/>
</dbReference>
<feature type="repeat" description="ANK" evidence="3">
    <location>
        <begin position="355"/>
        <end position="388"/>
    </location>
</feature>
<dbReference type="Pfam" id="PF12796">
    <property type="entry name" value="Ank_2"/>
    <property type="match status" value="2"/>
</dbReference>
<feature type="repeat" description="ANK" evidence="3">
    <location>
        <begin position="220"/>
        <end position="243"/>
    </location>
</feature>
<feature type="repeat" description="ANK" evidence="3">
    <location>
        <begin position="85"/>
        <end position="117"/>
    </location>
</feature>
<evidence type="ECO:0000256" key="1">
    <source>
        <dbReference type="ARBA" id="ARBA00022737"/>
    </source>
</evidence>
<dbReference type="SUPFAM" id="SSF48403">
    <property type="entry name" value="Ankyrin repeat"/>
    <property type="match status" value="1"/>
</dbReference>
<dbReference type="EMBL" id="NKJJ02000006">
    <property type="protein sequence ID" value="TPR04027.1"/>
    <property type="molecule type" value="Genomic_DNA"/>
</dbReference>
<dbReference type="PANTHER" id="PTHR24173">
    <property type="entry name" value="ANKYRIN REPEAT CONTAINING"/>
    <property type="match status" value="1"/>
</dbReference>